<dbReference type="InterPro" id="IPR036365">
    <property type="entry name" value="PGBD-like_sf"/>
</dbReference>
<evidence type="ECO:0000259" key="3">
    <source>
        <dbReference type="Pfam" id="PF01471"/>
    </source>
</evidence>
<dbReference type="InterPro" id="IPR035986">
    <property type="entry name" value="PKD_dom_sf"/>
</dbReference>
<dbReference type="Proteomes" id="UP000177652">
    <property type="component" value="Unassembled WGS sequence"/>
</dbReference>
<dbReference type="SUPFAM" id="SSF54523">
    <property type="entry name" value="Pili subunits"/>
    <property type="match status" value="1"/>
</dbReference>
<organism evidence="4 5">
    <name type="scientific">Candidatus Kaiserbacteria bacterium RIFCSPHIGHO2_02_FULL_55_20</name>
    <dbReference type="NCBI Taxonomy" id="1798497"/>
    <lineage>
        <taxon>Bacteria</taxon>
        <taxon>Candidatus Kaiseribacteriota</taxon>
    </lineage>
</organism>
<evidence type="ECO:0000256" key="2">
    <source>
        <dbReference type="SAM" id="SignalP"/>
    </source>
</evidence>
<dbReference type="Gene3D" id="3.30.700.10">
    <property type="entry name" value="Glycoprotein, Type 4 Pilin"/>
    <property type="match status" value="1"/>
</dbReference>
<dbReference type="InterPro" id="IPR013783">
    <property type="entry name" value="Ig-like_fold"/>
</dbReference>
<feature type="domain" description="Peptidoglycan binding-like" evidence="3">
    <location>
        <begin position="75"/>
        <end position="129"/>
    </location>
</feature>
<dbReference type="InterPro" id="IPR002477">
    <property type="entry name" value="Peptidoglycan-bd-like"/>
</dbReference>
<dbReference type="STRING" id="1798497.A3D71_00140"/>
<name>A0A1F6DV76_9BACT</name>
<dbReference type="SUPFAM" id="SSF47090">
    <property type="entry name" value="PGBD-like"/>
    <property type="match status" value="1"/>
</dbReference>
<protein>
    <recommendedName>
        <fullName evidence="3">Peptidoglycan binding-like domain-containing protein</fullName>
    </recommendedName>
</protein>
<dbReference type="SUPFAM" id="SSF49299">
    <property type="entry name" value="PKD domain"/>
    <property type="match status" value="1"/>
</dbReference>
<dbReference type="CDD" id="cd00146">
    <property type="entry name" value="PKD"/>
    <property type="match status" value="1"/>
</dbReference>
<comment type="caution">
    <text evidence="4">The sequence shown here is derived from an EMBL/GenBank/DDBJ whole genome shotgun (WGS) entry which is preliminary data.</text>
</comment>
<evidence type="ECO:0000256" key="1">
    <source>
        <dbReference type="SAM" id="Coils"/>
    </source>
</evidence>
<reference evidence="4 5" key="1">
    <citation type="journal article" date="2016" name="Nat. Commun.">
        <title>Thousands of microbial genomes shed light on interconnected biogeochemical processes in an aquifer system.</title>
        <authorList>
            <person name="Anantharaman K."/>
            <person name="Brown C.T."/>
            <person name="Hug L.A."/>
            <person name="Sharon I."/>
            <person name="Castelle C.J."/>
            <person name="Probst A.J."/>
            <person name="Thomas B.C."/>
            <person name="Singh A."/>
            <person name="Wilkins M.J."/>
            <person name="Karaoz U."/>
            <person name="Brodie E.L."/>
            <person name="Williams K.H."/>
            <person name="Hubbard S.S."/>
            <person name="Banfield J.F."/>
        </authorList>
    </citation>
    <scope>NUCLEOTIDE SEQUENCE [LARGE SCALE GENOMIC DNA]</scope>
</reference>
<dbReference type="Pfam" id="PF01471">
    <property type="entry name" value="PG_binding_1"/>
    <property type="match status" value="1"/>
</dbReference>
<feature type="coiled-coil region" evidence="1">
    <location>
        <begin position="19"/>
        <end position="46"/>
    </location>
</feature>
<evidence type="ECO:0000313" key="4">
    <source>
        <dbReference type="EMBL" id="OGG65349.1"/>
    </source>
</evidence>
<dbReference type="AlphaFoldDB" id="A0A1F6DV76"/>
<dbReference type="InterPro" id="IPR045584">
    <property type="entry name" value="Pilin-like"/>
</dbReference>
<sequence length="627" mass="67025">MLKKTTTALLGLFLLASPLDASADQLSDLQAQIQTLLARVAALKAQSSQSTLSAQTKAADTACAKLSKNLSRGMRGDEVKQLQLFLNGQGYLASDSATGLFGPATERAVQKWQAQNAVASSGMAGYGTVGPRTRAALATKCGGSLSLRGSVDGRVQIQVKKMGENFLWTNGAKLPLSYTVSGSGSPSQFGLCAIWTDEFGRSLLVENGEGCDTLPKWGTSSEELDVNRVFDFGESDLTSVGKELLRNIGTGIRVGFKFRIIDATNVKTIESLLAAPSIAEDDTSVFNVKIAKETMDAAGRNERRVSDVKQLQLALELYFDAHGRYPPGFDRGAPSALSVLVTERYIDRLPTDPYSKSMYRYASRANGRGYVIGTTMEIAPDGQKFGDSRLPFKYLDGEIPADGGMFNCAISKGVYCAGELIEEPVAANKPPVISSFTGLTSATVGQPITWTVNAYDPEGGALSYQIYWGDELVPVNPSSNQGMTPSPNTTFSHTYAYPKAGTYTLSAYVHDSAGNQAGTERMVTIVNIGTLPIANVDLKVNGSDGPLTLSNNEAIAVSWTSNNVGTCSISSNVRPSLDIESYGLSNVSPSGSQRVYYVTGGNEIFISCQRGNEYVYDRVYVHSPGSY</sequence>
<keyword evidence="2" id="KW-0732">Signal</keyword>
<keyword evidence="1" id="KW-0175">Coiled coil</keyword>
<feature type="chain" id="PRO_5009523973" description="Peptidoglycan binding-like domain-containing protein" evidence="2">
    <location>
        <begin position="24"/>
        <end position="627"/>
    </location>
</feature>
<dbReference type="Gene3D" id="1.10.101.10">
    <property type="entry name" value="PGBD-like superfamily/PGBD"/>
    <property type="match status" value="1"/>
</dbReference>
<dbReference type="Gene3D" id="2.60.40.10">
    <property type="entry name" value="Immunoglobulins"/>
    <property type="match status" value="1"/>
</dbReference>
<gene>
    <name evidence="4" type="ORF">A3D71_00140</name>
</gene>
<dbReference type="EMBL" id="MFLK01000051">
    <property type="protein sequence ID" value="OGG65349.1"/>
    <property type="molecule type" value="Genomic_DNA"/>
</dbReference>
<dbReference type="InterPro" id="IPR036366">
    <property type="entry name" value="PGBDSf"/>
</dbReference>
<feature type="signal peptide" evidence="2">
    <location>
        <begin position="1"/>
        <end position="23"/>
    </location>
</feature>
<accession>A0A1F6DV76</accession>
<evidence type="ECO:0000313" key="5">
    <source>
        <dbReference type="Proteomes" id="UP000177652"/>
    </source>
</evidence>
<proteinExistence type="predicted"/>